<dbReference type="SUPFAM" id="SSF52218">
    <property type="entry name" value="Flavoproteins"/>
    <property type="match status" value="1"/>
</dbReference>
<reference evidence="2" key="1">
    <citation type="thesis" date="2020" institute="ProQuest LLC" country="789 East Eisenhower Parkway, Ann Arbor, MI, USA">
        <title>Comparative Genomics and Chromosome Evolution.</title>
        <authorList>
            <person name="Mudd A.B."/>
        </authorList>
    </citation>
    <scope>NUCLEOTIDE SEQUENCE</scope>
    <source>
        <strain evidence="2">Female2</strain>
        <tissue evidence="2">Blood</tissue>
    </source>
</reference>
<dbReference type="PANTHER" id="PTHR10204:SF34">
    <property type="entry name" value="NAD(P)H DEHYDROGENASE [QUINONE] 1 ISOFORM 1"/>
    <property type="match status" value="1"/>
</dbReference>
<dbReference type="OrthoDB" id="26889at2759"/>
<keyword evidence="1" id="KW-0560">Oxidoreductase</keyword>
<accession>A0A8T2KCN1</accession>
<evidence type="ECO:0000313" key="2">
    <source>
        <dbReference type="EMBL" id="KAG8454438.1"/>
    </source>
</evidence>
<dbReference type="GO" id="GO:0003955">
    <property type="term" value="F:NAD(P)H dehydrogenase (quinone) activity"/>
    <property type="evidence" value="ECO:0007669"/>
    <property type="project" value="TreeGrafter"/>
</dbReference>
<evidence type="ECO:0000313" key="3">
    <source>
        <dbReference type="Proteomes" id="UP000812440"/>
    </source>
</evidence>
<dbReference type="GO" id="GO:0005829">
    <property type="term" value="C:cytosol"/>
    <property type="evidence" value="ECO:0007669"/>
    <property type="project" value="TreeGrafter"/>
</dbReference>
<dbReference type="AlphaFoldDB" id="A0A8T2KCN1"/>
<proteinExistence type="predicted"/>
<gene>
    <name evidence="2" type="ORF">GDO86_000891</name>
</gene>
<comment type="caution">
    <text evidence="2">The sequence shown here is derived from an EMBL/GenBank/DDBJ whole genome shotgun (WGS) entry which is preliminary data.</text>
</comment>
<evidence type="ECO:0000256" key="1">
    <source>
        <dbReference type="ARBA" id="ARBA00023002"/>
    </source>
</evidence>
<protein>
    <submittedName>
        <fullName evidence="2">Uncharacterized protein</fullName>
    </submittedName>
</protein>
<name>A0A8T2KCN1_9PIPI</name>
<sequence length="140" mass="15981">MKDATVNALKCNGWEVRDSHLYTMTCNPVKSRVHYCLETGRNPIHSDIFKYGTESMEAWKPIASSGMRAESMYTPFGIYGDINVALWPIQQGILHLCGFQVLEPQVSYCIAHTPPEKLTQIMEACEARLSKIWEERNNEL</sequence>
<organism evidence="2 3">
    <name type="scientific">Hymenochirus boettgeri</name>
    <name type="common">Congo dwarf clawed frog</name>
    <dbReference type="NCBI Taxonomy" id="247094"/>
    <lineage>
        <taxon>Eukaryota</taxon>
        <taxon>Metazoa</taxon>
        <taxon>Chordata</taxon>
        <taxon>Craniata</taxon>
        <taxon>Vertebrata</taxon>
        <taxon>Euteleostomi</taxon>
        <taxon>Amphibia</taxon>
        <taxon>Batrachia</taxon>
        <taxon>Anura</taxon>
        <taxon>Pipoidea</taxon>
        <taxon>Pipidae</taxon>
        <taxon>Pipinae</taxon>
        <taxon>Hymenochirus</taxon>
    </lineage>
</organism>
<dbReference type="EMBL" id="JAACNH010000001">
    <property type="protein sequence ID" value="KAG8454438.1"/>
    <property type="molecule type" value="Genomic_DNA"/>
</dbReference>
<dbReference type="Proteomes" id="UP000812440">
    <property type="component" value="Chromosome 1"/>
</dbReference>
<dbReference type="InterPro" id="IPR029039">
    <property type="entry name" value="Flavoprotein-like_sf"/>
</dbReference>
<dbReference type="Gene3D" id="3.40.50.360">
    <property type="match status" value="1"/>
</dbReference>
<keyword evidence="3" id="KW-1185">Reference proteome</keyword>
<dbReference type="InterPro" id="IPR051545">
    <property type="entry name" value="NAD(P)H_dehydrogenase_qn"/>
</dbReference>
<dbReference type="PANTHER" id="PTHR10204">
    <property type="entry name" value="NAD P H OXIDOREDUCTASE-RELATED"/>
    <property type="match status" value="1"/>
</dbReference>